<feature type="transmembrane region" description="Helical" evidence="7">
    <location>
        <begin position="191"/>
        <end position="211"/>
    </location>
</feature>
<dbReference type="AlphaFoldDB" id="A0A538TWC2"/>
<dbReference type="PANTHER" id="PTHR36838:SF1">
    <property type="entry name" value="SLR1864 PROTEIN"/>
    <property type="match status" value="1"/>
</dbReference>
<keyword evidence="5 7" id="KW-1133">Transmembrane helix</keyword>
<feature type="transmembrane region" description="Helical" evidence="7">
    <location>
        <begin position="217"/>
        <end position="239"/>
    </location>
</feature>
<dbReference type="EMBL" id="VBOY01000023">
    <property type="protein sequence ID" value="TMQ67915.1"/>
    <property type="molecule type" value="Genomic_DNA"/>
</dbReference>
<gene>
    <name evidence="9" type="ORF">E6K78_03105</name>
</gene>
<reference evidence="9 10" key="1">
    <citation type="journal article" date="2019" name="Nat. Microbiol.">
        <title>Mediterranean grassland soil C-N compound turnover is dependent on rainfall and depth, and is mediated by genomically divergent microorganisms.</title>
        <authorList>
            <person name="Diamond S."/>
            <person name="Andeer P.F."/>
            <person name="Li Z."/>
            <person name="Crits-Christoph A."/>
            <person name="Burstein D."/>
            <person name="Anantharaman K."/>
            <person name="Lane K.R."/>
            <person name="Thomas B.C."/>
            <person name="Pan C."/>
            <person name="Northen T.R."/>
            <person name="Banfield J.F."/>
        </authorList>
    </citation>
    <scope>NUCLEOTIDE SEQUENCE [LARGE SCALE GENOMIC DNA]</scope>
    <source>
        <strain evidence="9">WS_8</strain>
    </source>
</reference>
<feature type="transmembrane region" description="Helical" evidence="7">
    <location>
        <begin position="65"/>
        <end position="84"/>
    </location>
</feature>
<evidence type="ECO:0000256" key="7">
    <source>
        <dbReference type="SAM" id="Phobius"/>
    </source>
</evidence>
<feature type="transmembrane region" description="Helical" evidence="7">
    <location>
        <begin position="35"/>
        <end position="53"/>
    </location>
</feature>
<name>A0A538TWC2_UNCEI</name>
<accession>A0A538TWC2</accession>
<keyword evidence="6 7" id="KW-0472">Membrane</keyword>
<evidence type="ECO:0000313" key="9">
    <source>
        <dbReference type="EMBL" id="TMQ67915.1"/>
    </source>
</evidence>
<evidence type="ECO:0000256" key="1">
    <source>
        <dbReference type="ARBA" id="ARBA00004141"/>
    </source>
</evidence>
<evidence type="ECO:0000313" key="10">
    <source>
        <dbReference type="Proteomes" id="UP000316609"/>
    </source>
</evidence>
<keyword evidence="8" id="KW-0732">Signal</keyword>
<protein>
    <submittedName>
        <fullName evidence="9">AEC family transporter</fullName>
    </submittedName>
</protein>
<evidence type="ECO:0000256" key="8">
    <source>
        <dbReference type="SAM" id="SignalP"/>
    </source>
</evidence>
<dbReference type="PANTHER" id="PTHR36838">
    <property type="entry name" value="AUXIN EFFLUX CARRIER FAMILY PROTEIN"/>
    <property type="match status" value="1"/>
</dbReference>
<proteinExistence type="predicted"/>
<comment type="caution">
    <text evidence="9">The sequence shown here is derived from an EMBL/GenBank/DDBJ whole genome shotgun (WGS) entry which is preliminary data.</text>
</comment>
<evidence type="ECO:0000256" key="2">
    <source>
        <dbReference type="ARBA" id="ARBA00022448"/>
    </source>
</evidence>
<dbReference type="InterPro" id="IPR004776">
    <property type="entry name" value="Mem_transp_PIN-like"/>
</dbReference>
<keyword evidence="2" id="KW-0813">Transport</keyword>
<feature type="transmembrane region" description="Helical" evidence="7">
    <location>
        <begin position="96"/>
        <end position="119"/>
    </location>
</feature>
<evidence type="ECO:0000256" key="4">
    <source>
        <dbReference type="ARBA" id="ARBA00022692"/>
    </source>
</evidence>
<organism evidence="9 10">
    <name type="scientific">Eiseniibacteriota bacterium</name>
    <dbReference type="NCBI Taxonomy" id="2212470"/>
    <lineage>
        <taxon>Bacteria</taxon>
        <taxon>Candidatus Eiseniibacteriota</taxon>
    </lineage>
</organism>
<sequence>MTLLRLFVDNLLPLLLAASAGYAVAATLKPDIRAFSSVAFNVFAPCLIFQVILESRVEMITLVRMMGFTTVGLLLLGAVAVAIARWRGWSRPLSSAVVLCVMLPNAANFGMSASLLAFGREGLMQASLYFITFSILTYTVGVLVASLGHASPKSALLGLVRVPTIWAVVIALVLRACGWSPPGPAMQAIDLLARACIPSFLVILGMQLYGVRLQGPALPLSVAGSLRLVGGFLAGWVLAPRFGLEGTAFQVGVFQSSMPTAVITTILATEYDVEPRFVASVVLLTTLVSPFTLTPALAILKG</sequence>
<feature type="signal peptide" evidence="8">
    <location>
        <begin position="1"/>
        <end position="25"/>
    </location>
</feature>
<comment type="subcellular location">
    <subcellularLocation>
        <location evidence="1">Membrane</location>
        <topology evidence="1">Multi-pass membrane protein</topology>
    </subcellularLocation>
</comment>
<feature type="chain" id="PRO_5022159315" evidence="8">
    <location>
        <begin position="26"/>
        <end position="302"/>
    </location>
</feature>
<feature type="transmembrane region" description="Helical" evidence="7">
    <location>
        <begin position="159"/>
        <end position="179"/>
    </location>
</feature>
<evidence type="ECO:0000256" key="3">
    <source>
        <dbReference type="ARBA" id="ARBA00022475"/>
    </source>
</evidence>
<keyword evidence="4 7" id="KW-0812">Transmembrane</keyword>
<dbReference type="GO" id="GO:0016020">
    <property type="term" value="C:membrane"/>
    <property type="evidence" value="ECO:0007669"/>
    <property type="project" value="UniProtKB-SubCell"/>
</dbReference>
<keyword evidence="3" id="KW-1003">Cell membrane</keyword>
<evidence type="ECO:0000256" key="6">
    <source>
        <dbReference type="ARBA" id="ARBA00023136"/>
    </source>
</evidence>
<dbReference type="Pfam" id="PF03547">
    <property type="entry name" value="Mem_trans"/>
    <property type="match status" value="1"/>
</dbReference>
<feature type="transmembrane region" description="Helical" evidence="7">
    <location>
        <begin position="126"/>
        <end position="147"/>
    </location>
</feature>
<feature type="transmembrane region" description="Helical" evidence="7">
    <location>
        <begin position="277"/>
        <end position="300"/>
    </location>
</feature>
<dbReference type="GO" id="GO:0055085">
    <property type="term" value="P:transmembrane transport"/>
    <property type="evidence" value="ECO:0007669"/>
    <property type="project" value="InterPro"/>
</dbReference>
<evidence type="ECO:0000256" key="5">
    <source>
        <dbReference type="ARBA" id="ARBA00022989"/>
    </source>
</evidence>
<dbReference type="Proteomes" id="UP000316609">
    <property type="component" value="Unassembled WGS sequence"/>
</dbReference>